<keyword evidence="2" id="KW-0809">Transit peptide</keyword>
<feature type="domain" description="Prokaryotic-type class I peptide chain release factors" evidence="3">
    <location>
        <begin position="18"/>
        <end position="109"/>
    </location>
</feature>
<dbReference type="GO" id="GO:0003747">
    <property type="term" value="F:translation release factor activity"/>
    <property type="evidence" value="ECO:0007669"/>
    <property type="project" value="InterPro"/>
</dbReference>
<dbReference type="InterPro" id="IPR052405">
    <property type="entry name" value="Mito_Transl_Release_Factor"/>
</dbReference>
<organism evidence="4 5">
    <name type="scientific">Candidatus Magnetobacterium bavaricum</name>
    <dbReference type="NCBI Taxonomy" id="29290"/>
    <lineage>
        <taxon>Bacteria</taxon>
        <taxon>Pseudomonadati</taxon>
        <taxon>Nitrospirota</taxon>
        <taxon>Thermodesulfovibrionia</taxon>
        <taxon>Thermodesulfovibrionales</taxon>
        <taxon>Candidatus Magnetobacteriaceae</taxon>
        <taxon>Candidatus Magnetobacterium</taxon>
    </lineage>
</organism>
<protein>
    <submittedName>
        <fullName evidence="4">Peptidyl-tRNA hydrolase-like protein</fullName>
    </submittedName>
</protein>
<reference evidence="4 5" key="1">
    <citation type="submission" date="2015-02" db="EMBL/GenBank/DDBJ databases">
        <title>Single-cell genomics of uncultivated deep-branching MTB reveals a conserved set of magnetosome genes.</title>
        <authorList>
            <person name="Kolinko S."/>
            <person name="Richter M."/>
            <person name="Glockner F.O."/>
            <person name="Brachmann A."/>
            <person name="Schuler D."/>
        </authorList>
    </citation>
    <scope>NUCLEOTIDE SEQUENCE [LARGE SCALE GENOMIC DNA]</scope>
    <source>
        <strain evidence="4">TM-1</strain>
    </source>
</reference>
<dbReference type="InterPro" id="IPR045853">
    <property type="entry name" value="Pep_chain_release_fac_I_sf"/>
</dbReference>
<proteinExistence type="inferred from homology"/>
<evidence type="ECO:0000256" key="1">
    <source>
        <dbReference type="ARBA" id="ARBA00010835"/>
    </source>
</evidence>
<dbReference type="SUPFAM" id="SSF75620">
    <property type="entry name" value="Release factor"/>
    <property type="match status" value="1"/>
</dbReference>
<gene>
    <name evidence="4" type="ORF">MBAV_005400</name>
</gene>
<dbReference type="AlphaFoldDB" id="A0A0F3GKQ0"/>
<dbReference type="PANTHER" id="PTHR46203:SF1">
    <property type="entry name" value="MITOCHONDRIAL TRANSLATION RELEASE FACTOR IN RESCUE"/>
    <property type="match status" value="1"/>
</dbReference>
<dbReference type="Gene3D" id="3.30.160.20">
    <property type="match status" value="1"/>
</dbReference>
<evidence type="ECO:0000259" key="3">
    <source>
        <dbReference type="Pfam" id="PF00472"/>
    </source>
</evidence>
<evidence type="ECO:0000313" key="4">
    <source>
        <dbReference type="EMBL" id="KJU82407.1"/>
    </source>
</evidence>
<dbReference type="Proteomes" id="UP000033423">
    <property type="component" value="Unassembled WGS sequence"/>
</dbReference>
<dbReference type="EMBL" id="LACI01002329">
    <property type="protein sequence ID" value="KJU82407.1"/>
    <property type="molecule type" value="Genomic_DNA"/>
</dbReference>
<dbReference type="Pfam" id="PF00472">
    <property type="entry name" value="RF-1"/>
    <property type="match status" value="1"/>
</dbReference>
<comment type="similarity">
    <text evidence="1">Belongs to the prokaryotic/mitochondrial release factor family.</text>
</comment>
<sequence length="129" mass="14737">MDFAVSPAKNAALKEKMNVLNIRESDIEESFIRSSGNGGQKVNKTASCVYLKHTPTGTEVKCMKDRSQSINRFLARRLLVEKIERLLKGEDSVIERKFQKIRKQKSKRKKRALARLDNEGGAQIQVFEQ</sequence>
<dbReference type="GO" id="GO:0016787">
    <property type="term" value="F:hydrolase activity"/>
    <property type="evidence" value="ECO:0007669"/>
    <property type="project" value="UniProtKB-KW"/>
</dbReference>
<name>A0A0F3GKQ0_9BACT</name>
<keyword evidence="4" id="KW-0378">Hydrolase</keyword>
<evidence type="ECO:0000256" key="2">
    <source>
        <dbReference type="ARBA" id="ARBA00022946"/>
    </source>
</evidence>
<dbReference type="InterPro" id="IPR000352">
    <property type="entry name" value="Pep_chain_release_fac_I"/>
</dbReference>
<accession>A0A0F3GKQ0</accession>
<keyword evidence="5" id="KW-1185">Reference proteome</keyword>
<comment type="caution">
    <text evidence="4">The sequence shown here is derived from an EMBL/GenBank/DDBJ whole genome shotgun (WGS) entry which is preliminary data.</text>
</comment>
<dbReference type="PANTHER" id="PTHR46203">
    <property type="entry name" value="PROBABLE PEPTIDE CHAIN RELEASE FACTOR C12ORF65"/>
    <property type="match status" value="1"/>
</dbReference>
<evidence type="ECO:0000313" key="5">
    <source>
        <dbReference type="Proteomes" id="UP000033423"/>
    </source>
</evidence>